<dbReference type="GO" id="GO:0006011">
    <property type="term" value="P:UDP-alpha-D-glucose metabolic process"/>
    <property type="evidence" value="ECO:0007669"/>
    <property type="project" value="UniProtKB-UniRule"/>
</dbReference>
<feature type="binding site" evidence="7">
    <location>
        <position position="222"/>
    </location>
    <ligand>
        <name>UTP</name>
        <dbReference type="ChEBI" id="CHEBI:46398"/>
    </ligand>
</feature>
<keyword evidence="4 5" id="KW-0548">Nucleotidyltransferase</keyword>
<keyword evidence="3 5" id="KW-0808">Transferase</keyword>
<evidence type="ECO:0000256" key="2">
    <source>
        <dbReference type="ARBA" id="ARBA00012415"/>
    </source>
</evidence>
<feature type="binding site" evidence="7">
    <location>
        <position position="97"/>
    </location>
    <ligand>
        <name>UTP</name>
        <dbReference type="ChEBI" id="CHEBI:46398"/>
    </ligand>
</feature>
<comment type="similarity">
    <text evidence="1 5">Belongs to the UDPGP type 1 family.</text>
</comment>
<dbReference type="Pfam" id="PF01704">
    <property type="entry name" value="UDPGP"/>
    <property type="match status" value="1"/>
</dbReference>
<dbReference type="PANTHER" id="PTHR43511">
    <property type="match status" value="1"/>
</dbReference>
<evidence type="ECO:0000256" key="4">
    <source>
        <dbReference type="ARBA" id="ARBA00022695"/>
    </source>
</evidence>
<name>A0A3L6L561_9TRYP</name>
<gene>
    <name evidence="8" type="ORF">DPX39_100137400</name>
</gene>
<dbReference type="Proteomes" id="UP000266743">
    <property type="component" value="Chromosome 10"/>
</dbReference>
<evidence type="ECO:0000256" key="7">
    <source>
        <dbReference type="PIRSR" id="PIRSR000806-2"/>
    </source>
</evidence>
<dbReference type="GO" id="GO:0003983">
    <property type="term" value="F:UTP:glucose-1-phosphate uridylyltransferase activity"/>
    <property type="evidence" value="ECO:0007669"/>
    <property type="project" value="UniProtKB-EC"/>
</dbReference>
<dbReference type="CDD" id="cd00897">
    <property type="entry name" value="UGPase_euk"/>
    <property type="match status" value="1"/>
</dbReference>
<proteinExistence type="inferred from homology"/>
<evidence type="ECO:0000256" key="1">
    <source>
        <dbReference type="ARBA" id="ARBA00010401"/>
    </source>
</evidence>
<feature type="binding site" evidence="7">
    <location>
        <position position="191"/>
    </location>
    <ligand>
        <name>UTP</name>
        <dbReference type="ChEBI" id="CHEBI:46398"/>
    </ligand>
</feature>
<organism evidence="8 9">
    <name type="scientific">Trypanosoma brucei equiperdum</name>
    <dbReference type="NCBI Taxonomy" id="630700"/>
    <lineage>
        <taxon>Eukaryota</taxon>
        <taxon>Discoba</taxon>
        <taxon>Euglenozoa</taxon>
        <taxon>Kinetoplastea</taxon>
        <taxon>Metakinetoplastina</taxon>
        <taxon>Trypanosomatida</taxon>
        <taxon>Trypanosomatidae</taxon>
        <taxon>Trypanosoma</taxon>
    </lineage>
</organism>
<evidence type="ECO:0000313" key="9">
    <source>
        <dbReference type="Proteomes" id="UP000266743"/>
    </source>
</evidence>
<comment type="catalytic activity">
    <reaction evidence="5">
        <text>alpha-D-glucose 1-phosphate + UTP + H(+) = UDP-alpha-D-glucose + diphosphate</text>
        <dbReference type="Rhea" id="RHEA:19889"/>
        <dbReference type="ChEBI" id="CHEBI:15378"/>
        <dbReference type="ChEBI" id="CHEBI:33019"/>
        <dbReference type="ChEBI" id="CHEBI:46398"/>
        <dbReference type="ChEBI" id="CHEBI:58601"/>
        <dbReference type="ChEBI" id="CHEBI:58885"/>
        <dbReference type="EC" id="2.7.7.9"/>
    </reaction>
</comment>
<dbReference type="InterPro" id="IPR002618">
    <property type="entry name" value="UDPGP_fam"/>
</dbReference>
<dbReference type="InterPro" id="IPR016267">
    <property type="entry name" value="UDPGP_trans"/>
</dbReference>
<evidence type="ECO:0000313" key="8">
    <source>
        <dbReference type="EMBL" id="RHW69650.1"/>
    </source>
</evidence>
<dbReference type="SUPFAM" id="SSF53448">
    <property type="entry name" value="Nucleotide-diphospho-sugar transferases"/>
    <property type="match status" value="1"/>
</dbReference>
<protein>
    <recommendedName>
        <fullName evidence="2 5">UTP--glucose-1-phosphate uridylyltransferase</fullName>
        <ecNumber evidence="2 5">2.7.7.9</ecNumber>
    </recommendedName>
</protein>
<dbReference type="FunFam" id="2.160.10.10:FF:000001">
    <property type="entry name" value="UTP--glucose-1-phosphate uridylyltransferase"/>
    <property type="match status" value="1"/>
</dbReference>
<feature type="binding site" evidence="6">
    <location>
        <position position="192"/>
    </location>
    <ligand>
        <name>substrate</name>
    </ligand>
</feature>
<dbReference type="Gene3D" id="3.90.550.10">
    <property type="entry name" value="Spore Coat Polysaccharide Biosynthesis Protein SpsA, Chain A"/>
    <property type="match status" value="1"/>
</dbReference>
<feature type="binding site" evidence="7">
    <location>
        <position position="163"/>
    </location>
    <ligand>
        <name>UTP</name>
        <dbReference type="ChEBI" id="CHEBI:46398"/>
    </ligand>
</feature>
<dbReference type="EMBL" id="QSBY01000010">
    <property type="protein sequence ID" value="RHW69650.1"/>
    <property type="molecule type" value="Genomic_DNA"/>
</dbReference>
<sequence length="485" mass="54447">MPLNPPSAFSGAALACLEKMQASGVEEKCIHIFLIQHALVRKGETGYIPEKSISPVESLPFLQGIETKGENTALLRQAVVLKLNGGLGTGMGLNGPKSLLQVKNGQTFLDFTALQLEHFRQVRNCNVPFMLMNSFSTSGETKNFLRKYPTLYEVFDSDIELMQNRVPKIRQDNFFPVTYEADPTCEWVPPGHGDVYTVLYSSGKLDYLLGKGYRYMFISNGDNLGATLDVRLLDYMHEKQLGFLMEVCRRTESDKKGGHLAYKDVIDETTGQTRRRFVLRESAQCPKEDEDSFQNIAKHCFFNTNNIWINLMELKKMMDEQLGVLRLPVMRNPKTVNPQDSQSTKVYQLEVAMGAAISLFDRSEAVVVPRERFAPVKTCSDLLALRSDAYQVTEDQRLVLCEERNGKPPAIDLDGEHYKMIDGFEKLVKGGVPSLRQCTSLTVRGLVEFGADVSVRGNVVIKNLKEEPLIIGNGRVLDNEVVVVE</sequence>
<dbReference type="FunFam" id="3.90.550.10:FF:000002">
    <property type="entry name" value="UTP--glucose-1-phosphate uridylyltransferase"/>
    <property type="match status" value="1"/>
</dbReference>
<evidence type="ECO:0000256" key="6">
    <source>
        <dbReference type="PIRSR" id="PIRSR000806-1"/>
    </source>
</evidence>
<comment type="caution">
    <text evidence="8">The sequence shown here is derived from an EMBL/GenBank/DDBJ whole genome shotgun (WGS) entry which is preliminary data.</text>
</comment>
<dbReference type="PIRSF" id="PIRSF000806">
    <property type="entry name" value="UDPGP"/>
    <property type="match status" value="1"/>
</dbReference>
<dbReference type="Gene3D" id="2.160.10.10">
    <property type="entry name" value="Hexapeptide repeat proteins"/>
    <property type="match status" value="1"/>
</dbReference>
<dbReference type="InterPro" id="IPR029044">
    <property type="entry name" value="Nucleotide-diphossugar_trans"/>
</dbReference>
<dbReference type="EC" id="2.7.7.9" evidence="2 5"/>
<reference evidence="8 9" key="1">
    <citation type="submission" date="2018-09" db="EMBL/GenBank/DDBJ databases">
        <title>whole genome sequence of T. equiperdum IVM-t1 strain.</title>
        <authorList>
            <person name="Suganuma K."/>
        </authorList>
    </citation>
    <scope>NUCLEOTIDE SEQUENCE [LARGE SCALE GENOMIC DNA]</scope>
    <source>
        <strain evidence="8 9">IVM-t1</strain>
    </source>
</reference>
<evidence type="ECO:0000256" key="3">
    <source>
        <dbReference type="ARBA" id="ARBA00022679"/>
    </source>
</evidence>
<feature type="binding site" evidence="7">
    <location>
        <position position="377"/>
    </location>
    <ligand>
        <name>UTP</name>
        <dbReference type="ChEBI" id="CHEBI:46398"/>
    </ligand>
</feature>
<evidence type="ECO:0000256" key="5">
    <source>
        <dbReference type="PIRNR" id="PIRNR000806"/>
    </source>
</evidence>
<accession>A0A3L6L561</accession>
<dbReference type="AlphaFoldDB" id="A0A3L6L561"/>